<protein>
    <submittedName>
        <fullName evidence="1">18518_t:CDS:1</fullName>
    </submittedName>
</protein>
<evidence type="ECO:0000313" key="1">
    <source>
        <dbReference type="EMBL" id="CAG8454048.1"/>
    </source>
</evidence>
<accession>A0A9N8VG91</accession>
<comment type="caution">
    <text evidence="1">The sequence shown here is derived from an EMBL/GenBank/DDBJ whole genome shotgun (WGS) entry which is preliminary data.</text>
</comment>
<name>A0A9N8VG91_9GLOM</name>
<evidence type="ECO:0000313" key="2">
    <source>
        <dbReference type="Proteomes" id="UP000789396"/>
    </source>
</evidence>
<proteinExistence type="predicted"/>
<dbReference type="Proteomes" id="UP000789396">
    <property type="component" value="Unassembled WGS sequence"/>
</dbReference>
<sequence length="291" mass="33611">MAPMMINLDRVYGVAVHKLQNSYAAREGELRRFVLLHNFIRKFENHDDDIKKDEEDWLDSCLDGLVEEEEDGYVFITKSNDEYKPYNEYNEYNEYMELLQNEMDFAEDVMPRTLDSHEPTHFDPDSPINSPMVDLPMVDLPMDLPIDSYGPHFEKSRMLTTDGDIGNGYGTLHDKDFHPYWKDNSIIASPYQNNRSISIPRIFQRYRLSDVPSHINTSALFGLLSKDPPQNLLKRSKDDLDMLGSLSHKDIDQGVLMDIISMLEYPQGYPLGGKTNSNVASNANIWFVEND</sequence>
<reference evidence="1" key="1">
    <citation type="submission" date="2021-06" db="EMBL/GenBank/DDBJ databases">
        <authorList>
            <person name="Kallberg Y."/>
            <person name="Tangrot J."/>
            <person name="Rosling A."/>
        </authorList>
    </citation>
    <scope>NUCLEOTIDE SEQUENCE</scope>
    <source>
        <strain evidence="1">IN212</strain>
    </source>
</reference>
<organism evidence="1 2">
    <name type="scientific">Racocetra fulgida</name>
    <dbReference type="NCBI Taxonomy" id="60492"/>
    <lineage>
        <taxon>Eukaryota</taxon>
        <taxon>Fungi</taxon>
        <taxon>Fungi incertae sedis</taxon>
        <taxon>Mucoromycota</taxon>
        <taxon>Glomeromycotina</taxon>
        <taxon>Glomeromycetes</taxon>
        <taxon>Diversisporales</taxon>
        <taxon>Gigasporaceae</taxon>
        <taxon>Racocetra</taxon>
    </lineage>
</organism>
<dbReference type="OrthoDB" id="2372098at2759"/>
<gene>
    <name evidence="1" type="ORF">RFULGI_LOCUS377</name>
</gene>
<dbReference type="AlphaFoldDB" id="A0A9N8VG91"/>
<keyword evidence="2" id="KW-1185">Reference proteome</keyword>
<dbReference type="EMBL" id="CAJVPZ010000124">
    <property type="protein sequence ID" value="CAG8454048.1"/>
    <property type="molecule type" value="Genomic_DNA"/>
</dbReference>